<dbReference type="Gene3D" id="2.160.20.10">
    <property type="entry name" value="Single-stranded right-handed beta-helix, Pectin lyase-like"/>
    <property type="match status" value="1"/>
</dbReference>
<keyword evidence="5" id="KW-1015">Disulfide bond</keyword>
<evidence type="ECO:0000256" key="4">
    <source>
        <dbReference type="ARBA" id="ARBA00022837"/>
    </source>
</evidence>
<name>A0ABP9USQ1_9BACT</name>
<evidence type="ECO:0000256" key="2">
    <source>
        <dbReference type="ARBA" id="ARBA00022525"/>
    </source>
</evidence>
<feature type="region of interest" description="Disordered" evidence="6">
    <location>
        <begin position="1276"/>
        <end position="1295"/>
    </location>
</feature>
<keyword evidence="3 7" id="KW-0732">Signal</keyword>
<dbReference type="SUPFAM" id="SSF49899">
    <property type="entry name" value="Concanavalin A-like lectins/glucanases"/>
    <property type="match status" value="2"/>
</dbReference>
<comment type="caution">
    <text evidence="9">The sequence shown here is derived from an EMBL/GenBank/DDBJ whole genome shotgun (WGS) entry which is preliminary data.</text>
</comment>
<evidence type="ECO:0000256" key="6">
    <source>
        <dbReference type="SAM" id="MobiDB-lite"/>
    </source>
</evidence>
<feature type="compositionally biased region" description="Acidic residues" evidence="6">
    <location>
        <begin position="1308"/>
        <end position="1318"/>
    </location>
</feature>
<reference evidence="9 10" key="1">
    <citation type="submission" date="2024-02" db="EMBL/GenBank/DDBJ databases">
        <title>Haloferula sargassicola NBRC 104335.</title>
        <authorList>
            <person name="Ichikawa N."/>
            <person name="Katano-Makiyama Y."/>
            <person name="Hidaka K."/>
        </authorList>
    </citation>
    <scope>NUCLEOTIDE SEQUENCE [LARGE SCALE GENOMIC DNA]</scope>
    <source>
        <strain evidence="9 10">NBRC 104335</strain>
    </source>
</reference>
<sequence>MKRILLSVGAALMAGPASAAVFHVDASVATPGDGLTWAAAMTDLQAAISASSSGDSIWVAEGTYKPGTARSDRFVLPPGVQILGGFPSGGGDGTANARNLDPLTNGTVLSGDIDGDGTRAGNSYVLVDALSSGTSSFLSGFTLTGGNADGATTPTDRGGAISIGDRSPTLGNLRFLENRARYGGAIHANGGSQFIMRQCLFQGNVADIAGGSGGAIYLTNGASPTLTDCAFVGNDGIIGGAIRAFNSTPTLTHCTFAHNKGGSGDGALYNDGGTTVLYRNCIFWGNTPFAWNARSPAAGSGNNLVQGSSVDGSFTLLVSSPLFASIPFSTDGDWKTPADNDYGDLSLSPGSPAIDRGNNSFTSQLTDLAGNPRVADGDSNLVATVDLGAYEAPEPVPGDEIHRWTFDGDLKDSVGSLDLSLHGAQLRNGRLLLDGIEAYAASQRPLGLTLKERSLVAWVSPSSLNQAGGGVLTTVDPTSGTEVFDGIVFGERTTRQWMNGSNGFLRTPASNGGPAETLSSPDQVMIVITYAADNSIKIYRNGTLYGSTIQGSVMTYPNGLSTVYLGMRHPAGAPSSIYFTGSIDEARIYRTVLSETQVAQLFNEGPTPDTAGSAATNLAPTGITRMSHASPVALPDRTDAGVLIDGSRAALNRNAALPTVDEPNPWIEVELPQDALIERVVLTNIQFPLTGTCCSSRFRDITIELRDAEGNVFDSSVLLNPENTGYTAPNGPDTLSYQFDSDIPARIVRVTRTPDPDLSGSGGLGQPIAHEAGYLEFAEIEILGENVAPPPPVPAFSIHYDSRRSNPDPRSQGWIASETVVGSDVSPNNGSIDSGSNAGMVINGFEAAWQTHDQLTSTSSDNPIYRKALTRDHLRQMHDTGWKYLSTFRAVGGGGFLGWNFIAADNPGWDVGTHPGARVGFFLTRNIDDSLTIASESGSGITLPAGSASEYHTIRCVGQPQSTLFDWWVDDIPMGQLDLADVSHASLTSSEVIFGSGLSAPTGRVMNWKQAQLGSTAAPTEPDLSGLVFYLPFESGADGTQFLREKSLAPGDKPLIGEVNGTLSPAAPAVAGQGLQMPADNYFTGPSVYAKASPIPALAGLDHATVSVWLKAVTAGDGRAAGTLFSISGVPGDSLALRIVNPTSTPKLEFVNFAQSSTRPTYLLPDSFFDGSWHHVALTFSPGVTKLFVDGLLIDTQTIRFTVPIDGIDTLAIGAHHTADGPVVAGGFSGCLDEFAIWKRTLSDAEIENLYRFSYLGATAIVDRDGDGLNQIEEAAFTSSDENPDTDGDGIPDTQEAVLRTNPNAADSDGDGLDDDIELAQGSDPRLADSDGDGFNDNADPAPLDATVFPDTTSPDIDADGLTDAQETELNTNPALADSDDDGFDDFAEILAGTDPNDPASKPVILDSDGDGLTDAQEAALHTNPAVADSDNDTYSDHAEVNAGSNPNDDGSFPDTALLTTESFLRAENGAITLTFGVQGAATNHRLQSSDTLDGFTTETGAVITPLGGNRFSATLTSGGSRRFFRIAADSAGAEVVTPLADLDLPGGSTLTIGEGRTIYQNIVFTAPFTGYVSYRISGSTPIPGVGPLPSMTLAIAVENASSAAIPLTFVNDLIAGPSARYTVTLLSNGGLIPGLNNRFTVLVADDDQIWEGTLGTQDEQLNFTLESLTDGTTTLQQLHAANASSLIPQGTFPVTASFGTTVFSCTSGNIPLTRNLSQITAAPATISQLVLSATDGQGNESVTASSISGSATIGLAPPNGTGATLDATFNLQLRPPPPPSTDIELQTTGP</sequence>
<dbReference type="Pfam" id="PF18884">
    <property type="entry name" value="TSP3_bac"/>
    <property type="match status" value="6"/>
</dbReference>
<dbReference type="NCBIfam" id="NF041518">
    <property type="entry name" value="choice_anch_Q"/>
    <property type="match status" value="1"/>
</dbReference>
<accession>A0ABP9USQ1</accession>
<dbReference type="EMBL" id="BAABRI010000028">
    <property type="protein sequence ID" value="GAA5484560.1"/>
    <property type="molecule type" value="Genomic_DNA"/>
</dbReference>
<dbReference type="Gene3D" id="2.60.120.260">
    <property type="entry name" value="Galactose-binding domain-like"/>
    <property type="match status" value="1"/>
</dbReference>
<evidence type="ECO:0000313" key="9">
    <source>
        <dbReference type="EMBL" id="GAA5484560.1"/>
    </source>
</evidence>
<feature type="chain" id="PRO_5046455759" description="LamG-like jellyroll fold domain-containing protein" evidence="7">
    <location>
        <begin position="20"/>
        <end position="1791"/>
    </location>
</feature>
<protein>
    <recommendedName>
        <fullName evidence="8">LamG-like jellyroll fold domain-containing protein</fullName>
    </recommendedName>
</protein>
<feature type="region of interest" description="Disordered" evidence="6">
    <location>
        <begin position="1302"/>
        <end position="1361"/>
    </location>
</feature>
<keyword evidence="2" id="KW-0964">Secreted</keyword>
<organism evidence="9 10">
    <name type="scientific">Haloferula sargassicola</name>
    <dbReference type="NCBI Taxonomy" id="490096"/>
    <lineage>
        <taxon>Bacteria</taxon>
        <taxon>Pseudomonadati</taxon>
        <taxon>Verrucomicrobiota</taxon>
        <taxon>Verrucomicrobiia</taxon>
        <taxon>Verrucomicrobiales</taxon>
        <taxon>Verrucomicrobiaceae</taxon>
        <taxon>Haloferula</taxon>
    </lineage>
</organism>
<feature type="region of interest" description="Disordered" evidence="6">
    <location>
        <begin position="1424"/>
        <end position="1455"/>
    </location>
</feature>
<gene>
    <name evidence="9" type="ORF">Hsar01_03804</name>
</gene>
<feature type="compositionally biased region" description="Acidic residues" evidence="6">
    <location>
        <begin position="1378"/>
        <end position="1388"/>
    </location>
</feature>
<evidence type="ECO:0000256" key="3">
    <source>
        <dbReference type="ARBA" id="ARBA00022729"/>
    </source>
</evidence>
<evidence type="ECO:0000256" key="5">
    <source>
        <dbReference type="ARBA" id="ARBA00023157"/>
    </source>
</evidence>
<keyword evidence="10" id="KW-1185">Reference proteome</keyword>
<comment type="subcellular location">
    <subcellularLocation>
        <location evidence="1">Secreted</location>
    </subcellularLocation>
</comment>
<dbReference type="InterPro" id="IPR008979">
    <property type="entry name" value="Galactose-bd-like_sf"/>
</dbReference>
<dbReference type="InterPro" id="IPR059100">
    <property type="entry name" value="TSP3_bac"/>
</dbReference>
<dbReference type="SUPFAM" id="SSF49785">
    <property type="entry name" value="Galactose-binding domain-like"/>
    <property type="match status" value="1"/>
</dbReference>
<evidence type="ECO:0000256" key="7">
    <source>
        <dbReference type="SAM" id="SignalP"/>
    </source>
</evidence>
<dbReference type="InterPro" id="IPR039448">
    <property type="entry name" value="Beta_helix"/>
</dbReference>
<dbReference type="Gene3D" id="2.60.120.200">
    <property type="match status" value="3"/>
</dbReference>
<evidence type="ECO:0000256" key="1">
    <source>
        <dbReference type="ARBA" id="ARBA00004613"/>
    </source>
</evidence>
<feature type="signal peptide" evidence="7">
    <location>
        <begin position="1"/>
        <end position="19"/>
    </location>
</feature>
<dbReference type="InterPro" id="IPR053180">
    <property type="entry name" value="Ca-binding_acidic-repeat"/>
</dbReference>
<proteinExistence type="predicted"/>
<dbReference type="SUPFAM" id="SSF51126">
    <property type="entry name" value="Pectin lyase-like"/>
    <property type="match status" value="1"/>
</dbReference>
<keyword evidence="4" id="KW-0106">Calcium</keyword>
<dbReference type="InterPro" id="IPR013320">
    <property type="entry name" value="ConA-like_dom_sf"/>
</dbReference>
<dbReference type="InterPro" id="IPR011050">
    <property type="entry name" value="Pectin_lyase_fold/virulence"/>
</dbReference>
<dbReference type="InterPro" id="IPR059226">
    <property type="entry name" value="Choice_anch_Q_dom"/>
</dbReference>
<dbReference type="Pfam" id="PF13229">
    <property type="entry name" value="Beta_helix"/>
    <property type="match status" value="1"/>
</dbReference>
<dbReference type="PANTHER" id="PTHR37467">
    <property type="entry name" value="EXPORTED CALCIUM-BINDING GLYCOPROTEIN-RELATED"/>
    <property type="match status" value="1"/>
</dbReference>
<dbReference type="SMART" id="SM00560">
    <property type="entry name" value="LamGL"/>
    <property type="match status" value="1"/>
</dbReference>
<dbReference type="PANTHER" id="PTHR37467:SF1">
    <property type="entry name" value="EXPORTED CALCIUM-BINDING GLYCOPROTEIN"/>
    <property type="match status" value="1"/>
</dbReference>
<dbReference type="Pfam" id="PF13385">
    <property type="entry name" value="Laminin_G_3"/>
    <property type="match status" value="2"/>
</dbReference>
<dbReference type="InterPro" id="IPR012334">
    <property type="entry name" value="Pectin_lyas_fold"/>
</dbReference>
<feature type="domain" description="LamG-like jellyroll fold" evidence="8">
    <location>
        <begin position="1102"/>
        <end position="1245"/>
    </location>
</feature>
<feature type="region of interest" description="Disordered" evidence="6">
    <location>
        <begin position="1373"/>
        <end position="1412"/>
    </location>
</feature>
<evidence type="ECO:0000313" key="10">
    <source>
        <dbReference type="Proteomes" id="UP001476282"/>
    </source>
</evidence>
<dbReference type="Proteomes" id="UP001476282">
    <property type="component" value="Unassembled WGS sequence"/>
</dbReference>
<evidence type="ECO:0000259" key="8">
    <source>
        <dbReference type="SMART" id="SM00560"/>
    </source>
</evidence>
<dbReference type="RefSeq" id="WP_353568664.1">
    <property type="nucleotide sequence ID" value="NZ_BAABRI010000028.1"/>
</dbReference>
<dbReference type="InterPro" id="IPR006558">
    <property type="entry name" value="LamG-like"/>
</dbReference>